<feature type="transmembrane region" description="Helical" evidence="2">
    <location>
        <begin position="106"/>
        <end position="124"/>
    </location>
</feature>
<keyword evidence="4" id="KW-1185">Reference proteome</keyword>
<feature type="transmembrane region" description="Helical" evidence="2">
    <location>
        <begin position="130"/>
        <end position="157"/>
    </location>
</feature>
<feature type="transmembrane region" description="Helical" evidence="2">
    <location>
        <begin position="318"/>
        <end position="340"/>
    </location>
</feature>
<name>A0ABX2C7T9_9BRAD</name>
<dbReference type="RefSeq" id="WP_172108405.1">
    <property type="nucleotide sequence ID" value="NZ_JABFDN010000001.1"/>
</dbReference>
<keyword evidence="1" id="KW-0175">Coiled coil</keyword>
<protein>
    <submittedName>
        <fullName evidence="3">Uncharacterized protein</fullName>
    </submittedName>
</protein>
<evidence type="ECO:0000313" key="3">
    <source>
        <dbReference type="EMBL" id="NPU63715.1"/>
    </source>
</evidence>
<evidence type="ECO:0000256" key="1">
    <source>
        <dbReference type="SAM" id="Coils"/>
    </source>
</evidence>
<feature type="transmembrane region" description="Helical" evidence="2">
    <location>
        <begin position="169"/>
        <end position="190"/>
    </location>
</feature>
<keyword evidence="2" id="KW-0812">Transmembrane</keyword>
<dbReference type="EMBL" id="JABFDN010000001">
    <property type="protein sequence ID" value="NPU63715.1"/>
    <property type="molecule type" value="Genomic_DNA"/>
</dbReference>
<evidence type="ECO:0000256" key="2">
    <source>
        <dbReference type="SAM" id="Phobius"/>
    </source>
</evidence>
<feature type="coiled-coil region" evidence="1">
    <location>
        <begin position="260"/>
        <end position="294"/>
    </location>
</feature>
<comment type="caution">
    <text evidence="3">The sequence shown here is derived from an EMBL/GenBank/DDBJ whole genome shotgun (WGS) entry which is preliminary data.</text>
</comment>
<organism evidence="3 4">
    <name type="scientific">Bradyrhizobium aeschynomenes</name>
    <dbReference type="NCBI Taxonomy" id="2734909"/>
    <lineage>
        <taxon>Bacteria</taxon>
        <taxon>Pseudomonadati</taxon>
        <taxon>Pseudomonadota</taxon>
        <taxon>Alphaproteobacteria</taxon>
        <taxon>Hyphomicrobiales</taxon>
        <taxon>Nitrobacteraceae</taxon>
        <taxon>Bradyrhizobium</taxon>
    </lineage>
</organism>
<accession>A0ABX2C7T9</accession>
<keyword evidence="2" id="KW-1133">Transmembrane helix</keyword>
<evidence type="ECO:0000313" key="4">
    <source>
        <dbReference type="Proteomes" id="UP000886476"/>
    </source>
</evidence>
<proteinExistence type="predicted"/>
<gene>
    <name evidence="3" type="ORF">HL667_01750</name>
</gene>
<sequence length="348" mass="37229">MTESVPPHPFDDMEALAWLRSQPEGGVTVSAAELGRQWGWNRMRTSRRLKAWERAGLISRNAEAISVTGAVTSVVTDGIAVVTDAAGVTGMPGEVGAHRSPTRVKLAALIVALALACVSAAFSIDGLTAIFAGAFWPVIIMGAVLEAGKLVAAAWLTEHWTSAPSVLRFVLVLMIGVLMGLNAVGVFGFLTRAHLDHMASIDLTLADRTADVEARLGMQSRVVTDIDRRIAQIDAAIDEATRLGRPVGAMTIADQRRRERADIAAERQRESQALANLQIEKAKIDAQRRRAEAEVGPIRYLAELIGIPATDFERAVRLLTLALVAVLDPMAVALLLAAGVHARRAGSF</sequence>
<reference evidence="3" key="1">
    <citation type="submission" date="2020-05" db="EMBL/GenBank/DDBJ databases">
        <title>Nod-independent and nitrogen-fixing Bradyrhizobium aeschynomene sp. nov. isolated from nodules of Aeschynomene indica.</title>
        <authorList>
            <person name="Zhang Z."/>
        </authorList>
    </citation>
    <scope>NUCLEOTIDE SEQUENCE</scope>
    <source>
        <strain evidence="3">83012</strain>
    </source>
</reference>
<keyword evidence="2" id="KW-0472">Membrane</keyword>
<dbReference type="Proteomes" id="UP000886476">
    <property type="component" value="Unassembled WGS sequence"/>
</dbReference>